<accession>A0A7M2WYV1</accession>
<organism evidence="2 3">
    <name type="scientific">Humisphaera borealis</name>
    <dbReference type="NCBI Taxonomy" id="2807512"/>
    <lineage>
        <taxon>Bacteria</taxon>
        <taxon>Pseudomonadati</taxon>
        <taxon>Planctomycetota</taxon>
        <taxon>Phycisphaerae</taxon>
        <taxon>Tepidisphaerales</taxon>
        <taxon>Tepidisphaeraceae</taxon>
        <taxon>Humisphaera</taxon>
    </lineage>
</organism>
<dbReference type="EMBL" id="CP063458">
    <property type="protein sequence ID" value="QOV89660.1"/>
    <property type="molecule type" value="Genomic_DNA"/>
</dbReference>
<dbReference type="InterPro" id="IPR016181">
    <property type="entry name" value="Acyl_CoA_acyltransferase"/>
</dbReference>
<dbReference type="InterPro" id="IPR000182">
    <property type="entry name" value="GNAT_dom"/>
</dbReference>
<dbReference type="PANTHER" id="PTHR41368:SF1">
    <property type="entry name" value="PROTEIN YGHO"/>
    <property type="match status" value="1"/>
</dbReference>
<dbReference type="SUPFAM" id="SSF55729">
    <property type="entry name" value="Acyl-CoA N-acyltransferases (Nat)"/>
    <property type="match status" value="1"/>
</dbReference>
<proteinExistence type="predicted"/>
<dbReference type="Gene3D" id="3.40.630.30">
    <property type="match status" value="1"/>
</dbReference>
<dbReference type="GO" id="GO:0016747">
    <property type="term" value="F:acyltransferase activity, transferring groups other than amino-acyl groups"/>
    <property type="evidence" value="ECO:0007669"/>
    <property type="project" value="InterPro"/>
</dbReference>
<dbReference type="AlphaFoldDB" id="A0A7M2WYV1"/>
<name>A0A7M2WYV1_9BACT</name>
<evidence type="ECO:0000313" key="3">
    <source>
        <dbReference type="Proteomes" id="UP000593765"/>
    </source>
</evidence>
<dbReference type="KEGG" id="hbs:IPV69_26310"/>
<dbReference type="RefSeq" id="WP_206292712.1">
    <property type="nucleotide sequence ID" value="NZ_CP063458.1"/>
</dbReference>
<dbReference type="InterPro" id="IPR039968">
    <property type="entry name" value="BcerS-like"/>
</dbReference>
<protein>
    <submittedName>
        <fullName evidence="2">N-acetyltransferase</fullName>
    </submittedName>
</protein>
<keyword evidence="3" id="KW-1185">Reference proteome</keyword>
<reference evidence="2 3" key="1">
    <citation type="submission" date="2020-10" db="EMBL/GenBank/DDBJ databases">
        <title>Wide distribution of Phycisphaera-like planctomycetes from WD2101 soil group in peatlands and genome analysis of the first cultivated representative.</title>
        <authorList>
            <person name="Dedysh S.N."/>
            <person name="Beletsky A.V."/>
            <person name="Ivanova A."/>
            <person name="Kulichevskaya I.S."/>
            <person name="Suzina N.E."/>
            <person name="Philippov D.A."/>
            <person name="Rakitin A.L."/>
            <person name="Mardanov A.V."/>
            <person name="Ravin N.V."/>
        </authorList>
    </citation>
    <scope>NUCLEOTIDE SEQUENCE [LARGE SCALE GENOMIC DNA]</scope>
    <source>
        <strain evidence="2 3">M1803</strain>
    </source>
</reference>
<evidence type="ECO:0000259" key="1">
    <source>
        <dbReference type="PROSITE" id="PS51186"/>
    </source>
</evidence>
<sequence length="379" mass="42758">MSDSIQITELRRSGRDLSRFLRMPYAVYDGDPNWVAPLMADLKKVFFDSNPLFEHAEMSIWVATQGGRDVGRIAGILDRNHVAKHEDATAFWGFFECINDQAVADKLFAAVGDWAKAKSCRRLLGPMNPTTNDECGLLIKGFDSPPVIMMTYNPPYYVDLVERGGFSKAKDLLAYKFGVNPKPLERMRKIADGLARRNPDLKIISIRKKHLLADLEKVKAVYNAAWEDNWGFVPMTDGELTFMAARLKPLLVEDFALIAEDKGVPVGFMLCLPDYNQAIGPMKGKLLTPRIWGLLQMLMGWKTPKMARVLTLGLVKSHRQRGIDAMFFAHCVAKGIEMGIEECEVSWMLEDNVMVLRPIEVFGGVNYKTYRLYDKPLAG</sequence>
<dbReference type="PROSITE" id="PS51186">
    <property type="entry name" value="GNAT"/>
    <property type="match status" value="1"/>
</dbReference>
<dbReference type="Proteomes" id="UP000593765">
    <property type="component" value="Chromosome"/>
</dbReference>
<dbReference type="PANTHER" id="PTHR41368">
    <property type="entry name" value="PROTEIN YGHO"/>
    <property type="match status" value="1"/>
</dbReference>
<gene>
    <name evidence="2" type="ORF">IPV69_26310</name>
</gene>
<evidence type="ECO:0000313" key="2">
    <source>
        <dbReference type="EMBL" id="QOV89660.1"/>
    </source>
</evidence>
<feature type="domain" description="N-acetyltransferase" evidence="1">
    <location>
        <begin position="204"/>
        <end position="379"/>
    </location>
</feature>